<feature type="transmembrane region" description="Helical" evidence="12">
    <location>
        <begin position="63"/>
        <end position="84"/>
    </location>
</feature>
<dbReference type="GO" id="GO:0070069">
    <property type="term" value="C:cytochrome complex"/>
    <property type="evidence" value="ECO:0007669"/>
    <property type="project" value="TreeGrafter"/>
</dbReference>
<sequence length="363" mass="39047">MLLDYEMLRLVCWGVLGLFVMGFVLSSGIEIGVSMLLPFLNASEPQRAGLVARLAPTSAGNQVWLLATIGVLFAGWPTVYAATFASFQPLVLLTVLSLFVRPSGLYFRSSVTREDWLKKWDKALFISGLLPAALLGVMVGNLLKGVPFHLASDMHIAFLGSFSGLFSPFAALVGATCVALLAVHGAIYLQTHTQDELYQRSKALTMSSGLAFLVLFALAGGWITHLEGYHVSTDIMPNGVSNPLTKFVKRGDGLWLDNYEHEPALWALPTLAFVCGIAALVLSRLDKAYWALLASAVTVVMVILTVGVSMFPFLAPSNISLNSSLTIWDASASQTTLSALLCLSGVMLPVMAIATRGLYKMLP</sequence>
<dbReference type="STRING" id="1538553.JT25_013325"/>
<dbReference type="GO" id="GO:0009055">
    <property type="term" value="F:electron transfer activity"/>
    <property type="evidence" value="ECO:0007669"/>
    <property type="project" value="TreeGrafter"/>
</dbReference>
<evidence type="ECO:0000256" key="12">
    <source>
        <dbReference type="SAM" id="Phobius"/>
    </source>
</evidence>
<feature type="transmembrane region" description="Helical" evidence="12">
    <location>
        <begin position="90"/>
        <end position="111"/>
    </location>
</feature>
<evidence type="ECO:0000313" key="13">
    <source>
        <dbReference type="EMBL" id="AMK77449.1"/>
    </source>
</evidence>
<comment type="subcellular location">
    <subcellularLocation>
        <location evidence="1">Cell membrane</location>
        <topology evidence="1">Multi-pass membrane protein</topology>
    </subcellularLocation>
</comment>
<dbReference type="RefSeq" id="WP_052141983.1">
    <property type="nucleotide sequence ID" value="NZ_CP014476.1"/>
</dbReference>
<evidence type="ECO:0000313" key="14">
    <source>
        <dbReference type="Proteomes" id="UP000030512"/>
    </source>
</evidence>
<feature type="transmembrane region" description="Helical" evidence="12">
    <location>
        <begin position="335"/>
        <end position="359"/>
    </location>
</feature>
<accession>A0A126T5T8</accession>
<keyword evidence="5" id="KW-0349">Heme</keyword>
<comment type="similarity">
    <text evidence="2">Belongs to the cytochrome ubiquinol oxidase subunit 2 family.</text>
</comment>
<dbReference type="Pfam" id="PF02322">
    <property type="entry name" value="Cyt_bd_oxida_II"/>
    <property type="match status" value="1"/>
</dbReference>
<dbReference type="Proteomes" id="UP000030512">
    <property type="component" value="Chromosome"/>
</dbReference>
<evidence type="ECO:0000256" key="6">
    <source>
        <dbReference type="ARBA" id="ARBA00022692"/>
    </source>
</evidence>
<feature type="transmembrane region" description="Helical" evidence="12">
    <location>
        <begin position="203"/>
        <end position="223"/>
    </location>
</feature>
<keyword evidence="9 12" id="KW-1133">Transmembrane helix</keyword>
<dbReference type="NCBIfam" id="TIGR00203">
    <property type="entry name" value="cydB"/>
    <property type="match status" value="1"/>
</dbReference>
<reference evidence="13 14" key="1">
    <citation type="journal article" date="2015" name="Environ. Microbiol.">
        <title>Methane oxidation coupled to nitrate reduction under hypoxia by the Gammaproteobacterium Methylomonas denitrificans, sp. nov. type strain FJG1.</title>
        <authorList>
            <person name="Kits K.D."/>
            <person name="Klotz M.G."/>
            <person name="Stein L.Y."/>
        </authorList>
    </citation>
    <scope>NUCLEOTIDE SEQUENCE [LARGE SCALE GENOMIC DNA]</scope>
    <source>
        <strain evidence="13 14">FJG1</strain>
    </source>
</reference>
<name>A0A126T5T8_9GAMM</name>
<evidence type="ECO:0000256" key="2">
    <source>
        <dbReference type="ARBA" id="ARBA00007543"/>
    </source>
</evidence>
<evidence type="ECO:0000256" key="4">
    <source>
        <dbReference type="ARBA" id="ARBA00022475"/>
    </source>
</evidence>
<dbReference type="EMBL" id="CP014476">
    <property type="protein sequence ID" value="AMK77449.1"/>
    <property type="molecule type" value="Genomic_DNA"/>
</dbReference>
<dbReference type="GO" id="GO:0019646">
    <property type="term" value="P:aerobic electron transport chain"/>
    <property type="evidence" value="ECO:0007669"/>
    <property type="project" value="TreeGrafter"/>
</dbReference>
<dbReference type="GO" id="GO:0005886">
    <property type="term" value="C:plasma membrane"/>
    <property type="evidence" value="ECO:0007669"/>
    <property type="project" value="UniProtKB-SubCell"/>
</dbReference>
<evidence type="ECO:0000256" key="8">
    <source>
        <dbReference type="ARBA" id="ARBA00022982"/>
    </source>
</evidence>
<feature type="transmembrane region" description="Helical" evidence="12">
    <location>
        <begin position="155"/>
        <end position="183"/>
    </location>
</feature>
<feature type="transmembrane region" description="Helical" evidence="12">
    <location>
        <begin position="15"/>
        <end position="42"/>
    </location>
</feature>
<keyword evidence="14" id="KW-1185">Reference proteome</keyword>
<evidence type="ECO:0000256" key="7">
    <source>
        <dbReference type="ARBA" id="ARBA00022723"/>
    </source>
</evidence>
<gene>
    <name evidence="13" type="ORF">JT25_013325</name>
</gene>
<protein>
    <submittedName>
        <fullName evidence="13">Cytochrome d ubiquinol oxidase subunit II</fullName>
    </submittedName>
</protein>
<keyword evidence="8" id="KW-0249">Electron transport</keyword>
<dbReference type="PANTHER" id="PTHR43141">
    <property type="entry name" value="CYTOCHROME BD2 SUBUNIT II"/>
    <property type="match status" value="1"/>
</dbReference>
<organism evidence="13 14">
    <name type="scientific">Methylomonas denitrificans</name>
    <dbReference type="NCBI Taxonomy" id="1538553"/>
    <lineage>
        <taxon>Bacteria</taxon>
        <taxon>Pseudomonadati</taxon>
        <taxon>Pseudomonadota</taxon>
        <taxon>Gammaproteobacteria</taxon>
        <taxon>Methylococcales</taxon>
        <taxon>Methylococcaceae</taxon>
        <taxon>Methylomonas</taxon>
    </lineage>
</organism>
<dbReference type="GO" id="GO:0046872">
    <property type="term" value="F:metal ion binding"/>
    <property type="evidence" value="ECO:0007669"/>
    <property type="project" value="UniProtKB-KW"/>
</dbReference>
<evidence type="ECO:0000256" key="3">
    <source>
        <dbReference type="ARBA" id="ARBA00022448"/>
    </source>
</evidence>
<keyword evidence="4" id="KW-1003">Cell membrane</keyword>
<dbReference type="AlphaFoldDB" id="A0A126T5T8"/>
<keyword evidence="10" id="KW-0408">Iron</keyword>
<keyword evidence="3" id="KW-0813">Transport</keyword>
<evidence type="ECO:0000256" key="11">
    <source>
        <dbReference type="ARBA" id="ARBA00023136"/>
    </source>
</evidence>
<dbReference type="GO" id="GO:0016682">
    <property type="term" value="F:oxidoreductase activity, acting on diphenols and related substances as donors, oxygen as acceptor"/>
    <property type="evidence" value="ECO:0007669"/>
    <property type="project" value="TreeGrafter"/>
</dbReference>
<evidence type="ECO:0000256" key="1">
    <source>
        <dbReference type="ARBA" id="ARBA00004651"/>
    </source>
</evidence>
<keyword evidence="7" id="KW-0479">Metal-binding</keyword>
<feature type="transmembrane region" description="Helical" evidence="12">
    <location>
        <begin position="123"/>
        <end position="143"/>
    </location>
</feature>
<dbReference type="KEGG" id="mdn:JT25_013325"/>
<evidence type="ECO:0000256" key="10">
    <source>
        <dbReference type="ARBA" id="ARBA00023004"/>
    </source>
</evidence>
<evidence type="ECO:0000256" key="9">
    <source>
        <dbReference type="ARBA" id="ARBA00022989"/>
    </source>
</evidence>
<dbReference type="OrthoDB" id="9776710at2"/>
<proteinExistence type="inferred from homology"/>
<dbReference type="PANTHER" id="PTHR43141:SF5">
    <property type="entry name" value="CYTOCHROME BD-I UBIQUINOL OXIDASE SUBUNIT 2"/>
    <property type="match status" value="1"/>
</dbReference>
<feature type="transmembrane region" description="Helical" evidence="12">
    <location>
        <begin position="289"/>
        <end position="315"/>
    </location>
</feature>
<dbReference type="InterPro" id="IPR003317">
    <property type="entry name" value="Cyt-d_oxidase_su2"/>
</dbReference>
<evidence type="ECO:0000256" key="5">
    <source>
        <dbReference type="ARBA" id="ARBA00022617"/>
    </source>
</evidence>
<keyword evidence="11 12" id="KW-0472">Membrane</keyword>
<feature type="transmembrane region" description="Helical" evidence="12">
    <location>
        <begin position="264"/>
        <end position="282"/>
    </location>
</feature>
<keyword evidence="6 12" id="KW-0812">Transmembrane</keyword>